<proteinExistence type="predicted"/>
<accession>A0A1R3HD09</accession>
<dbReference type="EMBL" id="AWUE01020406">
    <property type="protein sequence ID" value="OMO68222.1"/>
    <property type="molecule type" value="Genomic_DNA"/>
</dbReference>
<sequence length="61" mass="6700">TDTRRDHGRRFVVFSLLSSKSAAEAVVGPSSSHFSLGPSSLSRSFRSLPPIFFLSLECSRK</sequence>
<evidence type="ECO:0000313" key="2">
    <source>
        <dbReference type="Proteomes" id="UP000187203"/>
    </source>
</evidence>
<protein>
    <submittedName>
        <fullName evidence="1">Uncharacterized protein</fullName>
    </submittedName>
</protein>
<dbReference type="Proteomes" id="UP000187203">
    <property type="component" value="Unassembled WGS sequence"/>
</dbReference>
<organism evidence="1 2">
    <name type="scientific">Corchorus olitorius</name>
    <dbReference type="NCBI Taxonomy" id="93759"/>
    <lineage>
        <taxon>Eukaryota</taxon>
        <taxon>Viridiplantae</taxon>
        <taxon>Streptophyta</taxon>
        <taxon>Embryophyta</taxon>
        <taxon>Tracheophyta</taxon>
        <taxon>Spermatophyta</taxon>
        <taxon>Magnoliopsida</taxon>
        <taxon>eudicotyledons</taxon>
        <taxon>Gunneridae</taxon>
        <taxon>Pentapetalae</taxon>
        <taxon>rosids</taxon>
        <taxon>malvids</taxon>
        <taxon>Malvales</taxon>
        <taxon>Malvaceae</taxon>
        <taxon>Grewioideae</taxon>
        <taxon>Apeibeae</taxon>
        <taxon>Corchorus</taxon>
    </lineage>
</organism>
<reference evidence="2" key="1">
    <citation type="submission" date="2013-09" db="EMBL/GenBank/DDBJ databases">
        <title>Corchorus olitorius genome sequencing.</title>
        <authorList>
            <person name="Alam M."/>
            <person name="Haque M.S."/>
            <person name="Islam M.S."/>
            <person name="Emdad E.M."/>
            <person name="Islam M.M."/>
            <person name="Ahmed B."/>
            <person name="Halim A."/>
            <person name="Hossen Q.M.M."/>
            <person name="Hossain M.Z."/>
            <person name="Ahmed R."/>
            <person name="Khan M.M."/>
            <person name="Islam R."/>
            <person name="Rashid M.M."/>
            <person name="Khan S.A."/>
            <person name="Rahman M.S."/>
            <person name="Alam M."/>
            <person name="Yahiya A.S."/>
            <person name="Khan M.S."/>
            <person name="Azam M.S."/>
            <person name="Haque T."/>
            <person name="Lashkar M.Z.H."/>
            <person name="Akhand A.I."/>
            <person name="Morshed G."/>
            <person name="Roy S."/>
            <person name="Uddin K.S."/>
            <person name="Rabeya T."/>
            <person name="Hossain A.S."/>
            <person name="Chowdhury A."/>
            <person name="Snigdha A.R."/>
            <person name="Mortoza M.S."/>
            <person name="Matin S.A."/>
            <person name="Hoque S.M.E."/>
            <person name="Islam M.K."/>
            <person name="Roy D.K."/>
            <person name="Haider R."/>
            <person name="Moosa M.M."/>
            <person name="Elias S.M."/>
            <person name="Hasan A.M."/>
            <person name="Jahan S."/>
            <person name="Shafiuddin M."/>
            <person name="Mahmood N."/>
            <person name="Shommy N.S."/>
        </authorList>
    </citation>
    <scope>NUCLEOTIDE SEQUENCE [LARGE SCALE GENOMIC DNA]</scope>
    <source>
        <strain evidence="2">cv. O-4</strain>
    </source>
</reference>
<keyword evidence="2" id="KW-1185">Reference proteome</keyword>
<name>A0A1R3HD09_9ROSI</name>
<gene>
    <name evidence="1" type="ORF">COLO4_29831</name>
</gene>
<dbReference type="AlphaFoldDB" id="A0A1R3HD09"/>
<comment type="caution">
    <text evidence="1">The sequence shown here is derived from an EMBL/GenBank/DDBJ whole genome shotgun (WGS) entry which is preliminary data.</text>
</comment>
<feature type="non-terminal residue" evidence="1">
    <location>
        <position position="1"/>
    </location>
</feature>
<evidence type="ECO:0000313" key="1">
    <source>
        <dbReference type="EMBL" id="OMO68222.1"/>
    </source>
</evidence>